<evidence type="ECO:0000313" key="2">
    <source>
        <dbReference type="EMBL" id="EPE28453.1"/>
    </source>
</evidence>
<dbReference type="GO" id="GO:0003824">
    <property type="term" value="F:catalytic activity"/>
    <property type="evidence" value="ECO:0007669"/>
    <property type="project" value="InterPro"/>
</dbReference>
<dbReference type="EMBL" id="KE145368">
    <property type="protein sequence ID" value="EPE28453.1"/>
    <property type="molecule type" value="Genomic_DNA"/>
</dbReference>
<gene>
    <name evidence="2" type="ORF">GLAREA_09574</name>
</gene>
<dbReference type="KEGG" id="glz:GLAREA_09574"/>
<feature type="domain" description="Amidase" evidence="1">
    <location>
        <begin position="109"/>
        <end position="526"/>
    </location>
</feature>
<dbReference type="HOGENOM" id="CLU_009600_18_1_1"/>
<dbReference type="Pfam" id="PF01425">
    <property type="entry name" value="Amidase"/>
    <property type="match status" value="1"/>
</dbReference>
<organism evidence="2 3">
    <name type="scientific">Glarea lozoyensis (strain ATCC 20868 / MF5171)</name>
    <dbReference type="NCBI Taxonomy" id="1116229"/>
    <lineage>
        <taxon>Eukaryota</taxon>
        <taxon>Fungi</taxon>
        <taxon>Dikarya</taxon>
        <taxon>Ascomycota</taxon>
        <taxon>Pezizomycotina</taxon>
        <taxon>Leotiomycetes</taxon>
        <taxon>Helotiales</taxon>
        <taxon>Helotiaceae</taxon>
        <taxon>Glarea</taxon>
    </lineage>
</organism>
<reference evidence="2 3" key="1">
    <citation type="journal article" date="2013" name="BMC Genomics">
        <title>Genomics-driven discovery of the pneumocandin biosynthetic gene cluster in the fungus Glarea lozoyensis.</title>
        <authorList>
            <person name="Chen L."/>
            <person name="Yue Q."/>
            <person name="Zhang X."/>
            <person name="Xiang M."/>
            <person name="Wang C."/>
            <person name="Li S."/>
            <person name="Che Y."/>
            <person name="Ortiz-Lopez F.J."/>
            <person name="Bills G.F."/>
            <person name="Liu X."/>
            <person name="An Z."/>
        </authorList>
    </citation>
    <scope>NUCLEOTIDE SEQUENCE [LARGE SCALE GENOMIC DNA]</scope>
    <source>
        <strain evidence="3">ATCC 20868 / MF5171</strain>
    </source>
</reference>
<evidence type="ECO:0000313" key="3">
    <source>
        <dbReference type="Proteomes" id="UP000016922"/>
    </source>
</evidence>
<dbReference type="InterPro" id="IPR000120">
    <property type="entry name" value="Amidase"/>
</dbReference>
<dbReference type="PANTHER" id="PTHR11895:SF170">
    <property type="entry name" value="AMIDASE"/>
    <property type="match status" value="1"/>
</dbReference>
<evidence type="ECO:0000259" key="1">
    <source>
        <dbReference type="Pfam" id="PF01425"/>
    </source>
</evidence>
<dbReference type="AlphaFoldDB" id="S3DPR2"/>
<keyword evidence="3" id="KW-1185">Reference proteome</keyword>
<dbReference type="InterPro" id="IPR023631">
    <property type="entry name" value="Amidase_dom"/>
</dbReference>
<dbReference type="RefSeq" id="XP_008084361.1">
    <property type="nucleotide sequence ID" value="XM_008086170.1"/>
</dbReference>
<dbReference type="InterPro" id="IPR036928">
    <property type="entry name" value="AS_sf"/>
</dbReference>
<dbReference type="STRING" id="1116229.S3DPR2"/>
<dbReference type="eggNOG" id="KOG1211">
    <property type="taxonomic scope" value="Eukaryota"/>
</dbReference>
<dbReference type="SUPFAM" id="SSF75304">
    <property type="entry name" value="Amidase signature (AS) enzymes"/>
    <property type="match status" value="1"/>
</dbReference>
<dbReference type="Gene3D" id="3.90.1300.10">
    <property type="entry name" value="Amidase signature (AS) domain"/>
    <property type="match status" value="1"/>
</dbReference>
<dbReference type="GeneID" id="19468621"/>
<sequence>MLRISEVIEEWDVKLSTVHAPAGSRGVNVTEDDLDHIADKYGYKFKENEKAHYATLVAATCNAMQFVDEMDDYQPEPDFTLAPRENIHFPDKKDNQDNAWAFRFRLAHKSPTSNLLQGKSVCIKDNIAVAGVPCLIGREVESAWTPKIDATIVSRIIEAGGVIVGKAVCENLSTSAASFTAGTGPVNNPYAKGYSAGGSSSGTANLVAKGVDLGIGADQGGSIRIPASLCGLVGFKATAGLVPYTGCISNEALIDYVGPMTRSVIDNAILLEAIAGVDGLDDRQRAGTPFREQVPKYSQILIDTQEAGIRGLRIGVLKEGLSSSIMDKGIKEKFLAAVEVLKALGAKVEEASIPIHEIAPAIFGAASKQGGAIGRAGHATGRRQVMFPDLYSQLVPPTAEVIDKMSPINKNALFSGEYCWEKFPQVYAKSVNLCRKLTDHYDAALENYDILVMPTTITPAEPLPSPDDNPIVKMSKTIGKLENTCPFNATGHPALAVPIGFVNGSGGAKVPASMQIVGKFWEEVTCYKVGYAWEMAKDWKKF</sequence>
<protein>
    <submittedName>
        <fullName evidence="2">Amidase signature (AS) enzyme</fullName>
    </submittedName>
</protein>
<dbReference type="OMA" id="LCHSATS"/>
<accession>S3DPR2</accession>
<proteinExistence type="predicted"/>
<dbReference type="OrthoDB" id="1879366at2759"/>
<dbReference type="Proteomes" id="UP000016922">
    <property type="component" value="Unassembled WGS sequence"/>
</dbReference>
<name>S3DPR2_GLAL2</name>
<dbReference type="PANTHER" id="PTHR11895">
    <property type="entry name" value="TRANSAMIDASE"/>
    <property type="match status" value="1"/>
</dbReference>